<keyword evidence="3" id="KW-0159">Chromosome partition</keyword>
<name>A0ABZ1C8J4_9BACT</name>
<keyword evidence="1" id="KW-0963">Cytoplasm</keyword>
<evidence type="ECO:0000256" key="4">
    <source>
        <dbReference type="ARBA" id="ARBA00023306"/>
    </source>
</evidence>
<dbReference type="PANTHER" id="PTHR34298">
    <property type="entry name" value="SEGREGATION AND CONDENSATION PROTEIN B"/>
    <property type="match status" value="1"/>
</dbReference>
<dbReference type="Proteomes" id="UP000738431">
    <property type="component" value="Chromosome"/>
</dbReference>
<evidence type="ECO:0000256" key="2">
    <source>
        <dbReference type="ARBA" id="ARBA00022618"/>
    </source>
</evidence>
<feature type="compositionally biased region" description="Basic and acidic residues" evidence="5">
    <location>
        <begin position="259"/>
        <end position="270"/>
    </location>
</feature>
<dbReference type="InterPro" id="IPR005234">
    <property type="entry name" value="ScpB_csome_segregation"/>
</dbReference>
<keyword evidence="7" id="KW-1185">Reference proteome</keyword>
<dbReference type="NCBIfam" id="TIGR00281">
    <property type="entry name" value="SMC-Scp complex subunit ScpB"/>
    <property type="match status" value="1"/>
</dbReference>
<evidence type="ECO:0000256" key="5">
    <source>
        <dbReference type="SAM" id="MobiDB-lite"/>
    </source>
</evidence>
<protein>
    <submittedName>
        <fullName evidence="6">SMC-Scp complex subunit ScpB</fullName>
    </submittedName>
</protein>
<dbReference type="SUPFAM" id="SSF46785">
    <property type="entry name" value="Winged helix' DNA-binding domain"/>
    <property type="match status" value="1"/>
</dbReference>
<proteinExistence type="predicted"/>
<dbReference type="Pfam" id="PF04079">
    <property type="entry name" value="SMC_ScpB"/>
    <property type="match status" value="1"/>
</dbReference>
<feature type="compositionally biased region" description="Acidic residues" evidence="5">
    <location>
        <begin position="287"/>
        <end position="313"/>
    </location>
</feature>
<reference evidence="6 7" key="1">
    <citation type="submission" date="2023-12" db="EMBL/GenBank/DDBJ databases">
        <title>Description of an unclassified Opitutus bacterium of Verrucomicrobiota.</title>
        <authorList>
            <person name="Zhang D.-F."/>
        </authorList>
    </citation>
    <scope>NUCLEOTIDE SEQUENCE [LARGE SCALE GENOMIC DNA]</scope>
    <source>
        <strain evidence="6 7">WL0086</strain>
    </source>
</reference>
<accession>A0ABZ1C8J4</accession>
<feature type="compositionally biased region" description="Acidic residues" evidence="5">
    <location>
        <begin position="65"/>
        <end position="77"/>
    </location>
</feature>
<dbReference type="RefSeq" id="WP_221028948.1">
    <property type="nucleotide sequence ID" value="NZ_CP139781.1"/>
</dbReference>
<keyword evidence="2" id="KW-0132">Cell division</keyword>
<gene>
    <name evidence="6" type="primary">scpB</name>
    <name evidence="6" type="ORF">K1X11_001260</name>
</gene>
<feature type="compositionally biased region" description="Low complexity" evidence="5">
    <location>
        <begin position="272"/>
        <end position="286"/>
    </location>
</feature>
<dbReference type="PANTHER" id="PTHR34298:SF2">
    <property type="entry name" value="SEGREGATION AND CONDENSATION PROTEIN B"/>
    <property type="match status" value="1"/>
</dbReference>
<organism evidence="6 7">
    <name type="scientific">Actomonas aquatica</name>
    <dbReference type="NCBI Taxonomy" id="2866162"/>
    <lineage>
        <taxon>Bacteria</taxon>
        <taxon>Pseudomonadati</taxon>
        <taxon>Verrucomicrobiota</taxon>
        <taxon>Opitutia</taxon>
        <taxon>Opitutales</taxon>
        <taxon>Opitutaceae</taxon>
        <taxon>Actomonas</taxon>
    </lineage>
</organism>
<evidence type="ECO:0000313" key="6">
    <source>
        <dbReference type="EMBL" id="WRQ88017.1"/>
    </source>
</evidence>
<sequence length="319" mass="34660">MAFDLQSVLKALLFSSGQPLTLKDFQAVFTRYKEQNKPVSETGDESETPAEGGEEKTAPAAGAEEQAEVDALEAPDETVPDLITDAQLREALEAIEEELRLADSTYLVLEGAQGYRIVCNPRYARWVRALRNEPPPAKLSQSALETLAVVAYRQPVTRSEIEAVRGVSADAGLNKLLERELIYITGRAELPGRPLQYGTTEKFLEFVGVKTLVELPASDVLSPRQIDQWLQDAMNPSTPGDAEMGLPLEAGEGETPMEDEAHVETEHEEAAAEATTEEQPTVAVEEPVAEIETVEADAPEAEPDGGETDDEDETSNKPA</sequence>
<dbReference type="Gene3D" id="1.10.10.10">
    <property type="entry name" value="Winged helix-like DNA-binding domain superfamily/Winged helix DNA-binding domain"/>
    <property type="match status" value="2"/>
</dbReference>
<evidence type="ECO:0000313" key="7">
    <source>
        <dbReference type="Proteomes" id="UP000738431"/>
    </source>
</evidence>
<feature type="region of interest" description="Disordered" evidence="5">
    <location>
        <begin position="36"/>
        <end position="77"/>
    </location>
</feature>
<dbReference type="InterPro" id="IPR036390">
    <property type="entry name" value="WH_DNA-bd_sf"/>
</dbReference>
<evidence type="ECO:0000256" key="3">
    <source>
        <dbReference type="ARBA" id="ARBA00022829"/>
    </source>
</evidence>
<evidence type="ECO:0000256" key="1">
    <source>
        <dbReference type="ARBA" id="ARBA00022490"/>
    </source>
</evidence>
<dbReference type="EMBL" id="CP139781">
    <property type="protein sequence ID" value="WRQ88017.1"/>
    <property type="molecule type" value="Genomic_DNA"/>
</dbReference>
<keyword evidence="4" id="KW-0131">Cell cycle</keyword>
<feature type="region of interest" description="Disordered" evidence="5">
    <location>
        <begin position="232"/>
        <end position="319"/>
    </location>
</feature>
<dbReference type="InterPro" id="IPR036388">
    <property type="entry name" value="WH-like_DNA-bd_sf"/>
</dbReference>